<gene>
    <name evidence="1" type="ORF">NMSP_1583</name>
</gene>
<dbReference type="AlphaFoldDB" id="A0A2Z2HMF6"/>
<dbReference type="Proteomes" id="UP000249949">
    <property type="component" value="Chromosome"/>
</dbReference>
<name>A0A2Z2HMF6_9ARCH</name>
<organism evidence="1 2">
    <name type="scientific">Candidatus Nitrosomarinus catalinensis</name>
    <dbReference type="NCBI Taxonomy" id="1898749"/>
    <lineage>
        <taxon>Archaea</taxon>
        <taxon>Nitrososphaerota</taxon>
        <taxon>Nitrososphaeria</taxon>
        <taxon>Nitrosopumilales</taxon>
        <taxon>Nitrosopumilaceae</taxon>
        <taxon>Candidatus Nitrosomarinus</taxon>
    </lineage>
</organism>
<reference evidence="1 2" key="1">
    <citation type="journal article" date="2017" name="Environ. Microbiol.">
        <title>Genome and epigenome of a novel marine Thaumarchaeota strain suggest viral infection, phosphorothioation DNA modification and multiple restriction systems.</title>
        <authorList>
            <person name="Ahlgren N.A."/>
            <person name="Chen Y."/>
            <person name="Needham D.M."/>
            <person name="Parada A.E."/>
            <person name="Sachdeva R."/>
            <person name="Trinh V."/>
            <person name="Chen T."/>
            <person name="Fuhrman J.A."/>
        </authorList>
    </citation>
    <scope>NUCLEOTIDE SEQUENCE [LARGE SCALE GENOMIC DNA]</scope>
    <source>
        <strain evidence="1 2">SPOT01</strain>
    </source>
</reference>
<protein>
    <recommendedName>
        <fullName evidence="3">Peptidase</fullName>
    </recommendedName>
</protein>
<dbReference type="KEGG" id="nct:NMSP_1583"/>
<dbReference type="EMBL" id="CP021324">
    <property type="protein sequence ID" value="ARS65182.1"/>
    <property type="molecule type" value="Genomic_DNA"/>
</dbReference>
<evidence type="ECO:0000313" key="2">
    <source>
        <dbReference type="Proteomes" id="UP000249949"/>
    </source>
</evidence>
<evidence type="ECO:0000313" key="1">
    <source>
        <dbReference type="EMBL" id="ARS65182.1"/>
    </source>
</evidence>
<accession>A0A2Z2HMF6</accession>
<sequence length="424" mass="48315">MKNLHLDLKTLSTLSRVFQPQTLLLLGLFTILLFIPNPTFAEVFVPLHEYLGYFDSNGIYTVVGNVKNENNFAVIPTITVSVIDGAETISKTIKHVPLAVGSEIPFKIKFPEIKSNIPVLVNPELTFEKTIKDEIPIQVLYDKTLIKHDDGHITGKIQNTGNQTIHYPKLFAVVHGYDRVLDITQNIEFIEKIEPGEILDFTMYPDPSITEDVFYYSCFGPVDMSVVPISVKKNEGKFDLRYDSPGTFFYDAKYDERGTDLTIRSTNSYPFPTYANFEFPPISGNEKFSVTLNDEPIDFIQSMDQMGYWHVAFDVQPQSQGILKISGFDEGLPPDMPLVPMWVKQNGGWWSTNQIIDSEFLEGIKFLVDTQIIEVSTLEKSSQSDWKIPSWTKTIAGWWSEEQISDDEFLIIIKNLIERQIIVV</sequence>
<evidence type="ECO:0008006" key="3">
    <source>
        <dbReference type="Google" id="ProtNLM"/>
    </source>
</evidence>
<proteinExistence type="predicted"/>
<keyword evidence="2" id="KW-1185">Reference proteome</keyword>